<proteinExistence type="predicted"/>
<protein>
    <submittedName>
        <fullName evidence="1">Uncharacterized protein</fullName>
    </submittedName>
</protein>
<dbReference type="Proteomes" id="UP001205311">
    <property type="component" value="Unassembled WGS sequence"/>
</dbReference>
<keyword evidence="2" id="KW-1185">Reference proteome</keyword>
<accession>A0ABT1HZU7</accession>
<dbReference type="EMBL" id="JAMTCP010000035">
    <property type="protein sequence ID" value="MCP2261057.1"/>
    <property type="molecule type" value="Genomic_DNA"/>
</dbReference>
<comment type="caution">
    <text evidence="1">The sequence shown here is derived from an EMBL/GenBank/DDBJ whole genome shotgun (WGS) entry which is preliminary data.</text>
</comment>
<dbReference type="RefSeq" id="WP_253671897.1">
    <property type="nucleotide sequence ID" value="NZ_JAMTCP010000035.1"/>
</dbReference>
<evidence type="ECO:0000313" key="1">
    <source>
        <dbReference type="EMBL" id="MCP2261057.1"/>
    </source>
</evidence>
<name>A0ABT1HZU7_STRSD</name>
<gene>
    <name evidence="1" type="ORF">LX15_004777</name>
</gene>
<organism evidence="1 2">
    <name type="scientific">Streptoalloteichus tenebrarius (strain ATCC 17920 / DSM 40477 / JCM 4838 / CBS 697.72 / NBRC 16177 / NCIMB 11028 / NRRL B-12390 / A12253. 1 / ISP 5477)</name>
    <name type="common">Streptomyces tenebrarius</name>
    <dbReference type="NCBI Taxonomy" id="1933"/>
    <lineage>
        <taxon>Bacteria</taxon>
        <taxon>Bacillati</taxon>
        <taxon>Actinomycetota</taxon>
        <taxon>Actinomycetes</taxon>
        <taxon>Pseudonocardiales</taxon>
        <taxon>Pseudonocardiaceae</taxon>
        <taxon>Streptoalloteichus</taxon>
    </lineage>
</organism>
<evidence type="ECO:0000313" key="2">
    <source>
        <dbReference type="Proteomes" id="UP001205311"/>
    </source>
</evidence>
<sequence>MTRVDAIRAAAQVFAQARADRDALPPRLAAEAAWQAGGPSVEEIEAKIRALRGLATAVALPGAA</sequence>
<reference evidence="1 2" key="1">
    <citation type="submission" date="2022-06" db="EMBL/GenBank/DDBJ databases">
        <title>Genomic Encyclopedia of Archaeal and Bacterial Type Strains, Phase II (KMG-II): from individual species to whole genera.</title>
        <authorList>
            <person name="Goeker M."/>
        </authorList>
    </citation>
    <scope>NUCLEOTIDE SEQUENCE [LARGE SCALE GENOMIC DNA]</scope>
    <source>
        <strain evidence="1 2">DSM 40477</strain>
    </source>
</reference>